<keyword evidence="2" id="KW-1185">Reference proteome</keyword>
<dbReference type="Proteomes" id="UP001161247">
    <property type="component" value="Chromosome 4"/>
</dbReference>
<accession>A0AAV1D3Q0</accession>
<evidence type="ECO:0000313" key="2">
    <source>
        <dbReference type="Proteomes" id="UP001161247"/>
    </source>
</evidence>
<name>A0AAV1D3Q0_OLDCO</name>
<organism evidence="1 2">
    <name type="scientific">Oldenlandia corymbosa var. corymbosa</name>
    <dbReference type="NCBI Taxonomy" id="529605"/>
    <lineage>
        <taxon>Eukaryota</taxon>
        <taxon>Viridiplantae</taxon>
        <taxon>Streptophyta</taxon>
        <taxon>Embryophyta</taxon>
        <taxon>Tracheophyta</taxon>
        <taxon>Spermatophyta</taxon>
        <taxon>Magnoliopsida</taxon>
        <taxon>eudicotyledons</taxon>
        <taxon>Gunneridae</taxon>
        <taxon>Pentapetalae</taxon>
        <taxon>asterids</taxon>
        <taxon>lamiids</taxon>
        <taxon>Gentianales</taxon>
        <taxon>Rubiaceae</taxon>
        <taxon>Rubioideae</taxon>
        <taxon>Spermacoceae</taxon>
        <taxon>Hedyotis-Oldenlandia complex</taxon>
        <taxon>Oldenlandia</taxon>
    </lineage>
</organism>
<sequence length="132" mass="14815">MFRFSEYITRGERRSSMVSVQDFFKITSTGMAVAKSSSSVNFRFVRRMASLAGMKWQDDIEGYCDTLIGGIGHRNVMTGFGAQCLLVERYPGKGFTRLHDDVVIFSPGKGCWSDPLSRKGHILLVPIQQKVN</sequence>
<dbReference type="EMBL" id="OX459121">
    <property type="protein sequence ID" value="CAI9102475.1"/>
    <property type="molecule type" value="Genomic_DNA"/>
</dbReference>
<dbReference type="AlphaFoldDB" id="A0AAV1D3Q0"/>
<reference evidence="1" key="1">
    <citation type="submission" date="2023-03" db="EMBL/GenBank/DDBJ databases">
        <authorList>
            <person name="Julca I."/>
        </authorList>
    </citation>
    <scope>NUCLEOTIDE SEQUENCE</scope>
</reference>
<evidence type="ECO:0000313" key="1">
    <source>
        <dbReference type="EMBL" id="CAI9102475.1"/>
    </source>
</evidence>
<gene>
    <name evidence="1" type="ORF">OLC1_LOCUS11819</name>
</gene>
<proteinExistence type="predicted"/>
<protein>
    <submittedName>
        <fullName evidence="1">OLC1v1000755C1</fullName>
    </submittedName>
</protein>